<dbReference type="Pfam" id="PF00440">
    <property type="entry name" value="TetR_N"/>
    <property type="match status" value="1"/>
</dbReference>
<evidence type="ECO:0000256" key="5">
    <source>
        <dbReference type="PROSITE-ProRule" id="PRU00335"/>
    </source>
</evidence>
<dbReference type="PRINTS" id="PR00455">
    <property type="entry name" value="HTHTETR"/>
</dbReference>
<dbReference type="PANTHER" id="PTHR30055">
    <property type="entry name" value="HTH-TYPE TRANSCRIPTIONAL REGULATOR RUTR"/>
    <property type="match status" value="1"/>
</dbReference>
<name>A0ABQ3YJM6_9ACTN</name>
<keyword evidence="2" id="KW-0805">Transcription regulation</keyword>
<dbReference type="Gene3D" id="1.10.357.10">
    <property type="entry name" value="Tetracycline Repressor, domain 2"/>
    <property type="match status" value="1"/>
</dbReference>
<dbReference type="RefSeq" id="WP_203777205.1">
    <property type="nucleotide sequence ID" value="NZ_BAAABO010000024.1"/>
</dbReference>
<evidence type="ECO:0000313" key="7">
    <source>
        <dbReference type="EMBL" id="GID80162.1"/>
    </source>
</evidence>
<feature type="domain" description="HTH tetR-type" evidence="6">
    <location>
        <begin position="40"/>
        <end position="100"/>
    </location>
</feature>
<comment type="caution">
    <text evidence="7">The sequence shown here is derived from an EMBL/GenBank/DDBJ whole genome shotgun (WGS) entry which is preliminary data.</text>
</comment>
<dbReference type="EMBL" id="BOMI01000186">
    <property type="protein sequence ID" value="GID80162.1"/>
    <property type="molecule type" value="Genomic_DNA"/>
</dbReference>
<proteinExistence type="predicted"/>
<dbReference type="InterPro" id="IPR001647">
    <property type="entry name" value="HTH_TetR"/>
</dbReference>
<evidence type="ECO:0000256" key="1">
    <source>
        <dbReference type="ARBA" id="ARBA00022491"/>
    </source>
</evidence>
<gene>
    <name evidence="7" type="ORF">Ade02nite_88030</name>
</gene>
<dbReference type="PROSITE" id="PS50977">
    <property type="entry name" value="HTH_TETR_2"/>
    <property type="match status" value="1"/>
</dbReference>
<evidence type="ECO:0000256" key="3">
    <source>
        <dbReference type="ARBA" id="ARBA00023125"/>
    </source>
</evidence>
<dbReference type="Proteomes" id="UP000609879">
    <property type="component" value="Unassembled WGS sequence"/>
</dbReference>
<keyword evidence="4" id="KW-0804">Transcription</keyword>
<protein>
    <submittedName>
        <fullName evidence="7">TetR family transcriptional regulator</fullName>
    </submittedName>
</protein>
<organism evidence="7 8">
    <name type="scientific">Paractinoplanes deccanensis</name>
    <dbReference type="NCBI Taxonomy" id="113561"/>
    <lineage>
        <taxon>Bacteria</taxon>
        <taxon>Bacillati</taxon>
        <taxon>Actinomycetota</taxon>
        <taxon>Actinomycetes</taxon>
        <taxon>Micromonosporales</taxon>
        <taxon>Micromonosporaceae</taxon>
        <taxon>Paractinoplanes</taxon>
    </lineage>
</organism>
<feature type="DNA-binding region" description="H-T-H motif" evidence="5">
    <location>
        <begin position="63"/>
        <end position="82"/>
    </location>
</feature>
<reference evidence="7 8" key="1">
    <citation type="submission" date="2021-01" db="EMBL/GenBank/DDBJ databases">
        <title>Whole genome shotgun sequence of Actinoplanes deccanensis NBRC 13994.</title>
        <authorList>
            <person name="Komaki H."/>
            <person name="Tamura T."/>
        </authorList>
    </citation>
    <scope>NUCLEOTIDE SEQUENCE [LARGE SCALE GENOMIC DNA]</scope>
    <source>
        <strain evidence="7 8">NBRC 13994</strain>
    </source>
</reference>
<dbReference type="InterPro" id="IPR009057">
    <property type="entry name" value="Homeodomain-like_sf"/>
</dbReference>
<evidence type="ECO:0000259" key="6">
    <source>
        <dbReference type="PROSITE" id="PS50977"/>
    </source>
</evidence>
<dbReference type="InterPro" id="IPR039538">
    <property type="entry name" value="BetI_C"/>
</dbReference>
<dbReference type="SUPFAM" id="SSF48498">
    <property type="entry name" value="Tetracyclin repressor-like, C-terminal domain"/>
    <property type="match status" value="1"/>
</dbReference>
<evidence type="ECO:0000256" key="2">
    <source>
        <dbReference type="ARBA" id="ARBA00023015"/>
    </source>
</evidence>
<keyword evidence="1" id="KW-0678">Repressor</keyword>
<keyword evidence="8" id="KW-1185">Reference proteome</keyword>
<evidence type="ECO:0000256" key="4">
    <source>
        <dbReference type="ARBA" id="ARBA00023163"/>
    </source>
</evidence>
<sequence>MSITLMITVSRATVLITVGHEEGGAFILRHMPRVSEQYRADRRAEIMAAAARLFATNGFHSTSMADIIGETGLSAGAVYRYFRSKEDLITAVAETALSAADEVFGSLLADDATPSPEEAMTAMIHVIAGRMAHHPDLGIDVTRVGLQVWAEALRSPQLATRADGVYKRLRGYFAEVARRWQAAGQLDAAAVPDQVGAAMLGVMQGFIVQRLLIEGTDPDDYLAGVKALLPTKP</sequence>
<evidence type="ECO:0000313" key="8">
    <source>
        <dbReference type="Proteomes" id="UP000609879"/>
    </source>
</evidence>
<dbReference type="Pfam" id="PF13977">
    <property type="entry name" value="TetR_C_6"/>
    <property type="match status" value="1"/>
</dbReference>
<dbReference type="InterPro" id="IPR036271">
    <property type="entry name" value="Tet_transcr_reg_TetR-rel_C_sf"/>
</dbReference>
<dbReference type="InterPro" id="IPR050109">
    <property type="entry name" value="HTH-type_TetR-like_transc_reg"/>
</dbReference>
<keyword evidence="3 5" id="KW-0238">DNA-binding</keyword>
<dbReference type="PROSITE" id="PS01081">
    <property type="entry name" value="HTH_TETR_1"/>
    <property type="match status" value="1"/>
</dbReference>
<accession>A0ABQ3YJM6</accession>
<dbReference type="SUPFAM" id="SSF46689">
    <property type="entry name" value="Homeodomain-like"/>
    <property type="match status" value="1"/>
</dbReference>
<dbReference type="PANTHER" id="PTHR30055:SF229">
    <property type="entry name" value="HTH-TYPE TRANSCRIPTIONAL REPRESSOR RV1474C"/>
    <property type="match status" value="1"/>
</dbReference>
<dbReference type="InterPro" id="IPR023772">
    <property type="entry name" value="DNA-bd_HTH_TetR-type_CS"/>
</dbReference>